<dbReference type="GO" id="GO:0042124">
    <property type="term" value="F:1,3-beta-glucanosyltransferase activity"/>
    <property type="evidence" value="ECO:0007669"/>
    <property type="project" value="TreeGrafter"/>
</dbReference>
<dbReference type="PANTHER" id="PTHR31468:SF5">
    <property type="entry name" value="1,3-BETA-GLUCANOSYLTRANSFERASE GAS5"/>
    <property type="match status" value="1"/>
</dbReference>
<evidence type="ECO:0000313" key="11">
    <source>
        <dbReference type="EMBL" id="KAF2724597.1"/>
    </source>
</evidence>
<evidence type="ECO:0000256" key="10">
    <source>
        <dbReference type="SAM" id="MobiDB-lite"/>
    </source>
</evidence>
<dbReference type="OrthoDB" id="421038at2759"/>
<feature type="compositionally biased region" description="Gly residues" evidence="10">
    <location>
        <begin position="379"/>
        <end position="388"/>
    </location>
</feature>
<evidence type="ECO:0000256" key="7">
    <source>
        <dbReference type="ARBA" id="ARBA00023180"/>
    </source>
</evidence>
<comment type="function">
    <text evidence="9">Splits internally a 1,3-beta-glucan molecule and transfers the newly generated reducing end (the donor) to the non-reducing end of another 1,3-beta-glucan molecule (the acceptor) forming a 1,3-beta linkage, resulting in the elongation of 1,3-beta-glucan chains in the cell wall.</text>
</comment>
<keyword evidence="6 9" id="KW-0472">Membrane</keyword>
<evidence type="ECO:0000256" key="4">
    <source>
        <dbReference type="ARBA" id="ARBA00022679"/>
    </source>
</evidence>
<evidence type="ECO:0000256" key="5">
    <source>
        <dbReference type="ARBA" id="ARBA00022729"/>
    </source>
</evidence>
<feature type="signal peptide" evidence="9">
    <location>
        <begin position="1"/>
        <end position="19"/>
    </location>
</feature>
<dbReference type="GO" id="GO:0098552">
    <property type="term" value="C:side of membrane"/>
    <property type="evidence" value="ECO:0007669"/>
    <property type="project" value="UniProtKB-KW"/>
</dbReference>
<evidence type="ECO:0000256" key="8">
    <source>
        <dbReference type="ARBA" id="ARBA00023288"/>
    </source>
</evidence>
<comment type="caution">
    <text evidence="11">The sequence shown here is derived from an EMBL/GenBank/DDBJ whole genome shotgun (WGS) entry which is preliminary data.</text>
</comment>
<keyword evidence="7" id="KW-0325">Glycoprotein</keyword>
<organism evidence="11 12">
    <name type="scientific">Polychaeton citri CBS 116435</name>
    <dbReference type="NCBI Taxonomy" id="1314669"/>
    <lineage>
        <taxon>Eukaryota</taxon>
        <taxon>Fungi</taxon>
        <taxon>Dikarya</taxon>
        <taxon>Ascomycota</taxon>
        <taxon>Pezizomycotina</taxon>
        <taxon>Dothideomycetes</taxon>
        <taxon>Dothideomycetidae</taxon>
        <taxon>Capnodiales</taxon>
        <taxon>Capnodiaceae</taxon>
        <taxon>Polychaeton</taxon>
    </lineage>
</organism>
<dbReference type="Gene3D" id="3.20.20.80">
    <property type="entry name" value="Glycosidases"/>
    <property type="match status" value="1"/>
</dbReference>
<keyword evidence="12" id="KW-1185">Reference proteome</keyword>
<comment type="subcellular location">
    <subcellularLocation>
        <location evidence="1 9">Cell membrane</location>
        <topology evidence="1 9">Lipid-anchor</topology>
        <topology evidence="1 9">GPI-anchor</topology>
    </subcellularLocation>
</comment>
<dbReference type="AlphaFoldDB" id="A0A9P4QH06"/>
<evidence type="ECO:0000256" key="9">
    <source>
        <dbReference type="RuleBase" id="RU361209"/>
    </source>
</evidence>
<proteinExistence type="inferred from homology"/>
<dbReference type="Proteomes" id="UP000799441">
    <property type="component" value="Unassembled WGS sequence"/>
</dbReference>
<evidence type="ECO:0000256" key="3">
    <source>
        <dbReference type="ARBA" id="ARBA00022622"/>
    </source>
</evidence>
<keyword evidence="11" id="KW-0378">Hydrolase</keyword>
<dbReference type="Pfam" id="PF03198">
    <property type="entry name" value="Glyco_hydro_72"/>
    <property type="match status" value="1"/>
</dbReference>
<feature type="compositionally biased region" description="Low complexity" evidence="10">
    <location>
        <begin position="411"/>
        <end position="446"/>
    </location>
</feature>
<dbReference type="EMBL" id="MU003771">
    <property type="protein sequence ID" value="KAF2724597.1"/>
    <property type="molecule type" value="Genomic_DNA"/>
</dbReference>
<dbReference type="GO" id="GO:0071970">
    <property type="term" value="P:fungal-type cell wall (1-&gt;3)-beta-D-glucan biosynthetic process"/>
    <property type="evidence" value="ECO:0007669"/>
    <property type="project" value="TreeGrafter"/>
</dbReference>
<dbReference type="GO" id="GO:0005886">
    <property type="term" value="C:plasma membrane"/>
    <property type="evidence" value="ECO:0007669"/>
    <property type="project" value="UniProtKB-SubCell"/>
</dbReference>
<dbReference type="InterPro" id="IPR017853">
    <property type="entry name" value="GH"/>
</dbReference>
<keyword evidence="5 9" id="KW-0732">Signal</keyword>
<gene>
    <name evidence="11" type="ORF">K431DRAFT_262589</name>
</gene>
<dbReference type="SUPFAM" id="SSF51445">
    <property type="entry name" value="(Trans)glycosidases"/>
    <property type="match status" value="1"/>
</dbReference>
<dbReference type="EC" id="2.4.1.-" evidence="9"/>
<keyword evidence="3 9" id="KW-0336">GPI-anchor</keyword>
<keyword evidence="4 9" id="KW-0808">Transferase</keyword>
<accession>A0A9P4QH06</accession>
<evidence type="ECO:0000313" key="12">
    <source>
        <dbReference type="Proteomes" id="UP000799441"/>
    </source>
</evidence>
<dbReference type="InterPro" id="IPR004886">
    <property type="entry name" value="Glucanosyltransferase"/>
</dbReference>
<evidence type="ECO:0000256" key="2">
    <source>
        <dbReference type="ARBA" id="ARBA00007528"/>
    </source>
</evidence>
<comment type="similarity">
    <text evidence="2 9">Belongs to the glycosyl hydrolase 72 family.</text>
</comment>
<dbReference type="PANTHER" id="PTHR31468">
    <property type="entry name" value="1,3-BETA-GLUCANOSYLTRANSFERASE GAS1"/>
    <property type="match status" value="1"/>
</dbReference>
<feature type="chain" id="PRO_5040544848" description="1,3-beta-glucanosyltransferase" evidence="9">
    <location>
        <begin position="20"/>
        <end position="476"/>
    </location>
</feature>
<sequence length="476" mass="51121">MKSASFLAASAVAIAGVSGQVVKRQQGSLPPVTVEGNAFYAGGERFYVRGVAYQPGGAADAQDPLLDMDNLRRDVARFEELGINTIRIYTIDNSENHDEAMALLDEAGIYLALDANTPDYSLNRESLDSLHASYNEVYLQNVFATIDAFAGYSNLLLFFSGNEVINARNNTNAAPYIKAVTRDMKNYINTQADRFIPVGYSSADVAENIEAQALYFACGEDENARSDFFAFNDYSWCDPSSFTQSGWDQKVRTYSNYSLPLFLSEFGCITNTREWNEIEALYSTNMTGVYSGGLAYEYTLEENGYGLVELSNGEVTPNDDFRRLKEKYAATPNPSGDGGARTSVEYPDCPARSEEWNVGTTLLPEMPVNAKQYLEDGAGRGQGLGGDGSQWAGTPSETDADLSNGVEVSENDTGSNNNTSSGSSGSSGSNGGSSNNNNNNSSSSESGDAEDNAASIPLAAASTIFASLMAAVFITM</sequence>
<evidence type="ECO:0000256" key="6">
    <source>
        <dbReference type="ARBA" id="ARBA00023136"/>
    </source>
</evidence>
<feature type="region of interest" description="Disordered" evidence="10">
    <location>
        <begin position="376"/>
        <end position="450"/>
    </location>
</feature>
<reference evidence="11" key="1">
    <citation type="journal article" date="2020" name="Stud. Mycol.">
        <title>101 Dothideomycetes genomes: a test case for predicting lifestyles and emergence of pathogens.</title>
        <authorList>
            <person name="Haridas S."/>
            <person name="Albert R."/>
            <person name="Binder M."/>
            <person name="Bloem J."/>
            <person name="Labutti K."/>
            <person name="Salamov A."/>
            <person name="Andreopoulos B."/>
            <person name="Baker S."/>
            <person name="Barry K."/>
            <person name="Bills G."/>
            <person name="Bluhm B."/>
            <person name="Cannon C."/>
            <person name="Castanera R."/>
            <person name="Culley D."/>
            <person name="Daum C."/>
            <person name="Ezra D."/>
            <person name="Gonzalez J."/>
            <person name="Henrissat B."/>
            <person name="Kuo A."/>
            <person name="Liang C."/>
            <person name="Lipzen A."/>
            <person name="Lutzoni F."/>
            <person name="Magnuson J."/>
            <person name="Mondo S."/>
            <person name="Nolan M."/>
            <person name="Ohm R."/>
            <person name="Pangilinan J."/>
            <person name="Park H.-J."/>
            <person name="Ramirez L."/>
            <person name="Alfaro M."/>
            <person name="Sun H."/>
            <person name="Tritt A."/>
            <person name="Yoshinaga Y."/>
            <person name="Zwiers L.-H."/>
            <person name="Turgeon B."/>
            <person name="Goodwin S."/>
            <person name="Spatafora J."/>
            <person name="Crous P."/>
            <person name="Grigoriev I."/>
        </authorList>
    </citation>
    <scope>NUCLEOTIDE SEQUENCE</scope>
    <source>
        <strain evidence="11">CBS 116435</strain>
    </source>
</reference>
<name>A0A9P4QH06_9PEZI</name>
<dbReference type="GO" id="GO:0031505">
    <property type="term" value="P:fungal-type cell wall organization"/>
    <property type="evidence" value="ECO:0007669"/>
    <property type="project" value="TreeGrafter"/>
</dbReference>
<dbReference type="GO" id="GO:0016787">
    <property type="term" value="F:hydrolase activity"/>
    <property type="evidence" value="ECO:0007669"/>
    <property type="project" value="UniProtKB-KW"/>
</dbReference>
<evidence type="ECO:0000256" key="1">
    <source>
        <dbReference type="ARBA" id="ARBA00004609"/>
    </source>
</evidence>
<keyword evidence="8 9" id="KW-0449">Lipoprotein</keyword>
<protein>
    <recommendedName>
        <fullName evidence="9">1,3-beta-glucanosyltransferase</fullName>
        <ecNumber evidence="9">2.4.1.-</ecNumber>
    </recommendedName>
</protein>